<feature type="region of interest" description="Disordered" evidence="6">
    <location>
        <begin position="295"/>
        <end position="351"/>
    </location>
</feature>
<evidence type="ECO:0000256" key="2">
    <source>
        <dbReference type="ARBA" id="ARBA00022475"/>
    </source>
</evidence>
<feature type="compositionally biased region" description="Basic residues" evidence="6">
    <location>
        <begin position="328"/>
        <end position="351"/>
    </location>
</feature>
<evidence type="ECO:0000256" key="7">
    <source>
        <dbReference type="SAM" id="Phobius"/>
    </source>
</evidence>
<feature type="transmembrane region" description="Helical" evidence="7">
    <location>
        <begin position="128"/>
        <end position="149"/>
    </location>
</feature>
<dbReference type="InterPro" id="IPR037185">
    <property type="entry name" value="EmrE-like"/>
</dbReference>
<protein>
    <submittedName>
        <fullName evidence="9">DMT family transporter</fullName>
    </submittedName>
</protein>
<evidence type="ECO:0000256" key="3">
    <source>
        <dbReference type="ARBA" id="ARBA00022692"/>
    </source>
</evidence>
<feature type="transmembrane region" description="Helical" evidence="7">
    <location>
        <begin position="247"/>
        <end position="264"/>
    </location>
</feature>
<name>A0ABT5I820_VOGIN</name>
<feature type="transmembrane region" description="Helical" evidence="7">
    <location>
        <begin position="214"/>
        <end position="235"/>
    </location>
</feature>
<keyword evidence="4 7" id="KW-1133">Transmembrane helix</keyword>
<comment type="caution">
    <text evidence="9">The sequence shown here is derived from an EMBL/GenBank/DDBJ whole genome shotgun (WGS) entry which is preliminary data.</text>
</comment>
<evidence type="ECO:0000259" key="8">
    <source>
        <dbReference type="Pfam" id="PF00892"/>
    </source>
</evidence>
<feature type="transmembrane region" description="Helical" evidence="7">
    <location>
        <begin position="37"/>
        <end position="54"/>
    </location>
</feature>
<keyword evidence="10" id="KW-1185">Reference proteome</keyword>
<evidence type="ECO:0000313" key="10">
    <source>
        <dbReference type="Proteomes" id="UP001221566"/>
    </source>
</evidence>
<feature type="transmembrane region" description="Helical" evidence="7">
    <location>
        <begin position="183"/>
        <end position="208"/>
    </location>
</feature>
<dbReference type="InterPro" id="IPR051258">
    <property type="entry name" value="Diverse_Substrate_Transporter"/>
</dbReference>
<sequence length="351" mass="36895">MKALDFSPSVLAALGAAALFGASTPLAKLLVEGLSPFLLAGLLYLGSGLGLSLVRLIRDRGWKPTGLPAAEWPWLLGAIASGGIAGPVLLMAGLAQTSAATASLLLNLEAVLTAVLAWVVFRENADRRIVLGMVLIVAGGVLLSVPASGEATTDLAGPVLIAAACLAWAVDNNLTRKVSASDALFIAGTKGLVASAANLGMALFLGASLPATSILLPAMLVGFLGYGVSLVLFVLALRGLGAARTGAYFSTAPFIGAALAILLLGEPTSLSFWLASALMATGVWLHLTERHEHEHSHEALEHHHRHLHDAHHQHAHDFEWDGREPHAHPHHHPALTHKHAHYPDIHHRHKH</sequence>
<evidence type="ECO:0000256" key="5">
    <source>
        <dbReference type="ARBA" id="ARBA00023136"/>
    </source>
</evidence>
<feature type="transmembrane region" description="Helical" evidence="7">
    <location>
        <begin position="100"/>
        <end position="121"/>
    </location>
</feature>
<organism evidence="9 10">
    <name type="scientific">Vogesella indigofera</name>
    <name type="common">Pseudomonas indigofera</name>
    <dbReference type="NCBI Taxonomy" id="45465"/>
    <lineage>
        <taxon>Bacteria</taxon>
        <taxon>Pseudomonadati</taxon>
        <taxon>Pseudomonadota</taxon>
        <taxon>Betaproteobacteria</taxon>
        <taxon>Neisseriales</taxon>
        <taxon>Chromobacteriaceae</taxon>
        <taxon>Vogesella</taxon>
    </lineage>
</organism>
<keyword evidence="5 7" id="KW-0472">Membrane</keyword>
<feature type="transmembrane region" description="Helical" evidence="7">
    <location>
        <begin position="270"/>
        <end position="287"/>
    </location>
</feature>
<proteinExistence type="predicted"/>
<dbReference type="EMBL" id="JAQQKY010000010">
    <property type="protein sequence ID" value="MDC7692328.1"/>
    <property type="molecule type" value="Genomic_DNA"/>
</dbReference>
<dbReference type="Proteomes" id="UP001221566">
    <property type="component" value="Unassembled WGS sequence"/>
</dbReference>
<evidence type="ECO:0000256" key="4">
    <source>
        <dbReference type="ARBA" id="ARBA00022989"/>
    </source>
</evidence>
<evidence type="ECO:0000256" key="1">
    <source>
        <dbReference type="ARBA" id="ARBA00004651"/>
    </source>
</evidence>
<dbReference type="InterPro" id="IPR000620">
    <property type="entry name" value="EamA_dom"/>
</dbReference>
<feature type="domain" description="EamA" evidence="8">
    <location>
        <begin position="9"/>
        <end position="144"/>
    </location>
</feature>
<keyword evidence="2" id="KW-1003">Cell membrane</keyword>
<comment type="subcellular location">
    <subcellularLocation>
        <location evidence="1">Cell membrane</location>
        <topology evidence="1">Multi-pass membrane protein</topology>
    </subcellularLocation>
</comment>
<dbReference type="RefSeq" id="WP_272803983.1">
    <property type="nucleotide sequence ID" value="NZ_JAQQKY010000010.1"/>
</dbReference>
<dbReference type="SUPFAM" id="SSF103481">
    <property type="entry name" value="Multidrug resistance efflux transporter EmrE"/>
    <property type="match status" value="2"/>
</dbReference>
<feature type="transmembrane region" description="Helical" evidence="7">
    <location>
        <begin position="155"/>
        <end position="171"/>
    </location>
</feature>
<dbReference type="Pfam" id="PF00892">
    <property type="entry name" value="EamA"/>
    <property type="match status" value="2"/>
</dbReference>
<dbReference type="PANTHER" id="PTHR42920">
    <property type="entry name" value="OS03G0707200 PROTEIN-RELATED"/>
    <property type="match status" value="1"/>
</dbReference>
<evidence type="ECO:0000313" key="9">
    <source>
        <dbReference type="EMBL" id="MDC7692328.1"/>
    </source>
</evidence>
<feature type="transmembrane region" description="Helical" evidence="7">
    <location>
        <begin position="74"/>
        <end position="94"/>
    </location>
</feature>
<dbReference type="PANTHER" id="PTHR42920:SF11">
    <property type="entry name" value="INNER MEMBRANE PROTEIN YTFF"/>
    <property type="match status" value="1"/>
</dbReference>
<evidence type="ECO:0000256" key="6">
    <source>
        <dbReference type="SAM" id="MobiDB-lite"/>
    </source>
</evidence>
<reference evidence="9 10" key="1">
    <citation type="submission" date="2023-01" db="EMBL/GenBank/DDBJ databases">
        <title>Novel species of the genus Vogesella isolated from rivers.</title>
        <authorList>
            <person name="Lu H."/>
        </authorList>
    </citation>
    <scope>NUCLEOTIDE SEQUENCE [LARGE SCALE GENOMIC DNA]</scope>
    <source>
        <strain evidence="9 10">SH7W</strain>
    </source>
</reference>
<gene>
    <name evidence="9" type="ORF">PQU93_16290</name>
</gene>
<keyword evidence="3 7" id="KW-0812">Transmembrane</keyword>
<feature type="compositionally biased region" description="Basic and acidic residues" evidence="6">
    <location>
        <begin position="310"/>
        <end position="327"/>
    </location>
</feature>
<feature type="domain" description="EamA" evidence="8">
    <location>
        <begin position="157"/>
        <end position="286"/>
    </location>
</feature>
<dbReference type="Gene3D" id="1.10.3730.20">
    <property type="match status" value="2"/>
</dbReference>
<accession>A0ABT5I820</accession>